<dbReference type="PANTHER" id="PTHR11757">
    <property type="entry name" value="PROTEASE FAMILY S9A OLIGOPEPTIDASE"/>
    <property type="match status" value="1"/>
</dbReference>
<evidence type="ECO:0000256" key="1">
    <source>
        <dbReference type="ARBA" id="ARBA00005228"/>
    </source>
</evidence>
<dbReference type="GO" id="GO:0006508">
    <property type="term" value="P:proteolysis"/>
    <property type="evidence" value="ECO:0007669"/>
    <property type="project" value="UniProtKB-KW"/>
</dbReference>
<dbReference type="Gene3D" id="3.40.50.1820">
    <property type="entry name" value="alpha/beta hydrolase"/>
    <property type="match status" value="1"/>
</dbReference>
<dbReference type="PRINTS" id="PR00862">
    <property type="entry name" value="PROLIGOPTASE"/>
</dbReference>
<dbReference type="InterPro" id="IPR002470">
    <property type="entry name" value="Peptidase_S9A"/>
</dbReference>
<feature type="domain" description="Peptidase S9A N-terminal" evidence="9">
    <location>
        <begin position="53"/>
        <end position="452"/>
    </location>
</feature>
<dbReference type="InterPro" id="IPR001375">
    <property type="entry name" value="Peptidase_S9_cat"/>
</dbReference>
<keyword evidence="3 6" id="KW-0378">Hydrolase</keyword>
<feature type="domain" description="Peptidase S9 prolyl oligopeptidase catalytic" evidence="8">
    <location>
        <begin position="519"/>
        <end position="712"/>
    </location>
</feature>
<proteinExistence type="inferred from homology"/>
<comment type="function">
    <text evidence="5">Serine peptidase whose precise substrate specificity remains unclear. Does not cleave peptides after a arginine or lysine residue. Regulates trans-Golgi network morphology and sorting by regulating the membrane binding of the AP-1 complex. May play a role in the regulation of synaptic vesicle exocytosis.</text>
</comment>
<evidence type="ECO:0000256" key="4">
    <source>
        <dbReference type="ARBA" id="ARBA00022825"/>
    </source>
</evidence>
<dbReference type="EMBL" id="CP031044">
    <property type="protein sequence ID" value="QDZ23705.1"/>
    <property type="molecule type" value="Genomic_DNA"/>
</dbReference>
<accession>A0A5B8MVR9</accession>
<keyword evidence="11" id="KW-1185">Reference proteome</keyword>
<organism evidence="10 11">
    <name type="scientific">Chloropicon primus</name>
    <dbReference type="NCBI Taxonomy" id="1764295"/>
    <lineage>
        <taxon>Eukaryota</taxon>
        <taxon>Viridiplantae</taxon>
        <taxon>Chlorophyta</taxon>
        <taxon>Chloropicophyceae</taxon>
        <taxon>Chloropicales</taxon>
        <taxon>Chloropicaceae</taxon>
        <taxon>Chloropicon</taxon>
    </lineage>
</organism>
<keyword evidence="4 6" id="KW-0720">Serine protease</keyword>
<evidence type="ECO:0000256" key="2">
    <source>
        <dbReference type="ARBA" id="ARBA00022670"/>
    </source>
</evidence>
<evidence type="ECO:0000256" key="6">
    <source>
        <dbReference type="RuleBase" id="RU368024"/>
    </source>
</evidence>
<evidence type="ECO:0000259" key="9">
    <source>
        <dbReference type="Pfam" id="PF02897"/>
    </source>
</evidence>
<dbReference type="Proteomes" id="UP000316726">
    <property type="component" value="Chromosome 11"/>
</dbReference>
<dbReference type="OrthoDB" id="248387at2759"/>
<keyword evidence="2 6" id="KW-0645">Protease</keyword>
<dbReference type="Gene3D" id="2.130.10.120">
    <property type="entry name" value="Prolyl oligopeptidase, N-terminal domain"/>
    <property type="match status" value="1"/>
</dbReference>
<evidence type="ECO:0000256" key="5">
    <source>
        <dbReference type="ARBA" id="ARBA00045448"/>
    </source>
</evidence>
<protein>
    <recommendedName>
        <fullName evidence="6">Prolyl endopeptidase</fullName>
        <ecNumber evidence="6">3.4.21.-</ecNumber>
    </recommendedName>
</protein>
<dbReference type="InterPro" id="IPR023302">
    <property type="entry name" value="Pept_S9A_N"/>
</dbReference>
<evidence type="ECO:0000313" key="10">
    <source>
        <dbReference type="EMBL" id="QDZ23705.1"/>
    </source>
</evidence>
<dbReference type="EC" id="3.4.21.-" evidence="6"/>
<evidence type="ECO:0000256" key="7">
    <source>
        <dbReference type="SAM" id="SignalP"/>
    </source>
</evidence>
<dbReference type="PANTHER" id="PTHR11757:SF19">
    <property type="entry name" value="PROLYL ENDOPEPTIDASE-LIKE"/>
    <property type="match status" value="1"/>
</dbReference>
<evidence type="ECO:0000313" key="11">
    <source>
        <dbReference type="Proteomes" id="UP000316726"/>
    </source>
</evidence>
<dbReference type="Pfam" id="PF02897">
    <property type="entry name" value="Peptidase_S9_N"/>
    <property type="match status" value="1"/>
</dbReference>
<dbReference type="AlphaFoldDB" id="A0A5B8MVR9"/>
<dbReference type="InterPro" id="IPR051543">
    <property type="entry name" value="Serine_Peptidase_S9A"/>
</dbReference>
<dbReference type="Pfam" id="PF00326">
    <property type="entry name" value="Peptidase_S9"/>
    <property type="match status" value="1"/>
</dbReference>
<comment type="similarity">
    <text evidence="1 6">Belongs to the peptidase S9A family.</text>
</comment>
<feature type="chain" id="PRO_5023022218" description="Prolyl endopeptidase" evidence="7">
    <location>
        <begin position="26"/>
        <end position="740"/>
    </location>
</feature>
<dbReference type="InterPro" id="IPR029058">
    <property type="entry name" value="AB_hydrolase_fold"/>
</dbReference>
<feature type="signal peptide" evidence="7">
    <location>
        <begin position="1"/>
        <end position="25"/>
    </location>
</feature>
<dbReference type="SUPFAM" id="SSF50993">
    <property type="entry name" value="Peptidase/esterase 'gauge' domain"/>
    <property type="match status" value="1"/>
</dbReference>
<gene>
    <name evidence="10" type="ORF">A3770_11p62230</name>
</gene>
<evidence type="ECO:0000256" key="3">
    <source>
        <dbReference type="ARBA" id="ARBA00022801"/>
    </source>
</evidence>
<sequence length="740" mass="81888">MLSSWGRLAGGRRLLPFLSPRLVLARPPCQVVCWRALGSVGGIADAVRQSVGADPLRGWLRDRSNQVSHAERENAKASLFLRPTEGLQRRILEELEVCERQRTSQQPGYFEEVGGFSYYESKGEEDDDLPRICRRSRRTGSDQGEELVLLDLQDLVDLHGYVGLGAVKPSGSGKCAFLLELGQAKEEYAVFLHDGNKILASPVIERAVAAEWHGHDDRFLYYTKPNALGRPHQVLRRDLKTGLDDCLIHEEADGEFYLDIALTKDQQYLTITSLSRRSSSEVHLVGLTGGQGGGAGKLLLTPRREDGVEYFVEHNGGWFFILSNDRPGSDFHVFAARANEGFDRKSWVTLAASGDDFSITDMEVFETHLCLYGRAPLSGQPALRVLPLDGVERNASKNGRVPDTVPLQPPGVPFSFQSAVNNDFRAKVLKFSLSSPLMDSTHYAYDMANQVLEATHGGRHDLESPFEAELLSVTGRDGTRIPVTLVYSKDSPPSKESPLLMQVYAAYGINLEPEYDPSVHPLLRRGWASCLVHARGGGEKGRPWYHMGKGRAKMKSVEDFQDAYLHLVTHGLCCPDKVAAKVHSAGGLVAGFCINNPYPCKFKSVIANAPFVDLISVMSDPSLPHTVGEYGEFGDPNSDADLEVMAKICPYSNVRASQDYPAMLVRTSLEDTRVPFWSVAKWVEKIGRLNSGQRDRLLLLTDPEANHHGRGGYRGPLLEASLDNAFLIHTVEQEHTQQKI</sequence>
<evidence type="ECO:0000259" key="8">
    <source>
        <dbReference type="Pfam" id="PF00326"/>
    </source>
</evidence>
<dbReference type="GO" id="GO:0004252">
    <property type="term" value="F:serine-type endopeptidase activity"/>
    <property type="evidence" value="ECO:0007669"/>
    <property type="project" value="UniProtKB-UniRule"/>
</dbReference>
<name>A0A5B8MVR9_9CHLO</name>
<dbReference type="SUPFAM" id="SSF53474">
    <property type="entry name" value="alpha/beta-Hydrolases"/>
    <property type="match status" value="1"/>
</dbReference>
<keyword evidence="7" id="KW-0732">Signal</keyword>
<reference evidence="10 11" key="1">
    <citation type="submission" date="2018-07" db="EMBL/GenBank/DDBJ databases">
        <title>The complete nuclear genome of the prasinophyte Chloropicon primus (CCMP1205).</title>
        <authorList>
            <person name="Pombert J.-F."/>
            <person name="Otis C."/>
            <person name="Turmel M."/>
            <person name="Lemieux C."/>
        </authorList>
    </citation>
    <scope>NUCLEOTIDE SEQUENCE [LARGE SCALE GENOMIC DNA]</scope>
    <source>
        <strain evidence="10 11">CCMP1205</strain>
    </source>
</reference>